<gene>
    <name evidence="5" type="primary">Aste57867_16966</name>
    <name evidence="4" type="ORF">As57867_016908</name>
    <name evidence="5" type="ORF">ASTE57867_16966</name>
</gene>
<dbReference type="OrthoDB" id="68820at2759"/>
<accession>A0A485L706</accession>
<dbReference type="PROSITE" id="PS50294">
    <property type="entry name" value="WD_REPEATS_REGION"/>
    <property type="match status" value="1"/>
</dbReference>
<dbReference type="PANTHER" id="PTHR14107:SF16">
    <property type="entry name" value="AT02583P"/>
    <property type="match status" value="1"/>
</dbReference>
<organism evidence="5 6">
    <name type="scientific">Aphanomyces stellatus</name>
    <dbReference type="NCBI Taxonomy" id="120398"/>
    <lineage>
        <taxon>Eukaryota</taxon>
        <taxon>Sar</taxon>
        <taxon>Stramenopiles</taxon>
        <taxon>Oomycota</taxon>
        <taxon>Saprolegniomycetes</taxon>
        <taxon>Saprolegniales</taxon>
        <taxon>Verrucalvaceae</taxon>
        <taxon>Aphanomyces</taxon>
    </lineage>
</organism>
<evidence type="ECO:0000313" key="5">
    <source>
        <dbReference type="EMBL" id="VFT93728.1"/>
    </source>
</evidence>
<dbReference type="InterPro" id="IPR001680">
    <property type="entry name" value="WD40_rpt"/>
</dbReference>
<dbReference type="InterPro" id="IPR036322">
    <property type="entry name" value="WD40_repeat_dom_sf"/>
</dbReference>
<keyword evidence="1 3" id="KW-0853">WD repeat</keyword>
<dbReference type="EMBL" id="CAADRA010006028">
    <property type="protein sequence ID" value="VFT93728.1"/>
    <property type="molecule type" value="Genomic_DNA"/>
</dbReference>
<keyword evidence="6" id="KW-1185">Reference proteome</keyword>
<dbReference type="AlphaFoldDB" id="A0A485L706"/>
<reference evidence="5 6" key="1">
    <citation type="submission" date="2019-03" db="EMBL/GenBank/DDBJ databases">
        <authorList>
            <person name="Gaulin E."/>
            <person name="Dumas B."/>
        </authorList>
    </citation>
    <scope>NUCLEOTIDE SEQUENCE [LARGE SCALE GENOMIC DNA]</scope>
    <source>
        <strain evidence="5">CBS 568.67</strain>
    </source>
</reference>
<dbReference type="PROSITE" id="PS50082">
    <property type="entry name" value="WD_REPEATS_2"/>
    <property type="match status" value="1"/>
</dbReference>
<evidence type="ECO:0000256" key="1">
    <source>
        <dbReference type="ARBA" id="ARBA00022574"/>
    </source>
</evidence>
<proteinExistence type="predicted"/>
<reference evidence="4" key="2">
    <citation type="submission" date="2019-06" db="EMBL/GenBank/DDBJ databases">
        <title>Genomics analysis of Aphanomyces spp. identifies a new class of oomycete effector associated with host adaptation.</title>
        <authorList>
            <person name="Gaulin E."/>
        </authorList>
    </citation>
    <scope>NUCLEOTIDE SEQUENCE</scope>
    <source>
        <strain evidence="4">CBS 578.67</strain>
    </source>
</reference>
<evidence type="ECO:0000256" key="3">
    <source>
        <dbReference type="PROSITE-ProRule" id="PRU00221"/>
    </source>
</evidence>
<keyword evidence="2" id="KW-0677">Repeat</keyword>
<sequence>MAADLTTTSGSVYQFLRQGNAHATLLQSQKTMEIHHMAKHIRPPPEHDDGDDMYDGSNKTVHPTKLCSMSLVATKTFLPYKSQTSSTAVGVSTDVSPSDTFLVHNFGDYLFLFPYDDIQTPLDIMKFTQTPMCHDFRVPMLPTQPTNLVLALASSDILVFDPLHGLDTATHHNREGAICASPITATTWVKQSHTQFVVAHANGAMYIYDHTFHDESSDSMDVEQPEGEFTLLRQREDRTNPLMCWQVSTQALLDVAFSPNGKYLACVGKTGLLSVFQYHMQRKIAMMQSHFGALTCLSWSPNSLYILTGGQDDTVIVWSLQHNMAVARCEGHVSWITSVAFDPWFSSLTALRFGSVGEDGLLCLWDFALPQPDDTKLYELTPVLRTAVAGGTPLAHVVFRADSIAVSARDGTVLVYARPPDDALPSPVLAQTVPSYSFN</sequence>
<dbReference type="InterPro" id="IPR051362">
    <property type="entry name" value="WD_repeat_creC_regulators"/>
</dbReference>
<feature type="repeat" description="WD" evidence="3">
    <location>
        <begin position="287"/>
        <end position="328"/>
    </location>
</feature>
<dbReference type="SMART" id="SM00320">
    <property type="entry name" value="WD40"/>
    <property type="match status" value="4"/>
</dbReference>
<dbReference type="EMBL" id="VJMH01006007">
    <property type="protein sequence ID" value="KAF0691882.1"/>
    <property type="molecule type" value="Genomic_DNA"/>
</dbReference>
<dbReference type="Proteomes" id="UP000332933">
    <property type="component" value="Unassembled WGS sequence"/>
</dbReference>
<dbReference type="Pfam" id="PF00400">
    <property type="entry name" value="WD40"/>
    <property type="match status" value="2"/>
</dbReference>
<evidence type="ECO:0000313" key="6">
    <source>
        <dbReference type="Proteomes" id="UP000332933"/>
    </source>
</evidence>
<dbReference type="Gene3D" id="2.130.10.10">
    <property type="entry name" value="YVTN repeat-like/Quinoprotein amine dehydrogenase"/>
    <property type="match status" value="1"/>
</dbReference>
<evidence type="ECO:0000313" key="4">
    <source>
        <dbReference type="EMBL" id="KAF0691882.1"/>
    </source>
</evidence>
<dbReference type="SUPFAM" id="SSF50978">
    <property type="entry name" value="WD40 repeat-like"/>
    <property type="match status" value="1"/>
</dbReference>
<evidence type="ECO:0000256" key="2">
    <source>
        <dbReference type="ARBA" id="ARBA00022737"/>
    </source>
</evidence>
<name>A0A485L706_9STRA</name>
<dbReference type="PANTHER" id="PTHR14107">
    <property type="entry name" value="WD REPEAT PROTEIN"/>
    <property type="match status" value="1"/>
</dbReference>
<protein>
    <submittedName>
        <fullName evidence="5">Aste57867_16966 protein</fullName>
    </submittedName>
</protein>
<dbReference type="InterPro" id="IPR015943">
    <property type="entry name" value="WD40/YVTN_repeat-like_dom_sf"/>
</dbReference>